<protein>
    <submittedName>
        <fullName evidence="1">Uncharacterized protein</fullName>
    </submittedName>
</protein>
<reference evidence="1 2" key="1">
    <citation type="submission" date="2020-05" db="EMBL/GenBank/DDBJ databases">
        <authorList>
            <person name="Campoy J."/>
            <person name="Schneeberger K."/>
            <person name="Spophaly S."/>
        </authorList>
    </citation>
    <scope>NUCLEOTIDE SEQUENCE [LARGE SCALE GENOMIC DNA]</scope>
    <source>
        <strain evidence="1">PruArmRojPasFocal</strain>
    </source>
</reference>
<sequence>MAQLFVCPLELVLPTTTRLLPSSSLSLCVRYMYDQGERKSLAVTLKAEVVMTVIAVVDGWRRQKAKLRSTY</sequence>
<gene>
    <name evidence="1" type="ORF">CURHAP_LOCUS5591</name>
</gene>
<dbReference type="Proteomes" id="UP000507222">
    <property type="component" value="Unassembled WGS sequence"/>
</dbReference>
<evidence type="ECO:0000313" key="2">
    <source>
        <dbReference type="Proteomes" id="UP000507222"/>
    </source>
</evidence>
<evidence type="ECO:0000313" key="1">
    <source>
        <dbReference type="EMBL" id="CAB4264080.1"/>
    </source>
</evidence>
<dbReference type="AlphaFoldDB" id="A0A6J5TJE3"/>
<accession>A0A6J5TJE3</accession>
<dbReference type="EMBL" id="CAEKDK010000001">
    <property type="protein sequence ID" value="CAB4264080.1"/>
    <property type="molecule type" value="Genomic_DNA"/>
</dbReference>
<organism evidence="1 2">
    <name type="scientific">Prunus armeniaca</name>
    <name type="common">Apricot</name>
    <name type="synonym">Armeniaca vulgaris</name>
    <dbReference type="NCBI Taxonomy" id="36596"/>
    <lineage>
        <taxon>Eukaryota</taxon>
        <taxon>Viridiplantae</taxon>
        <taxon>Streptophyta</taxon>
        <taxon>Embryophyta</taxon>
        <taxon>Tracheophyta</taxon>
        <taxon>Spermatophyta</taxon>
        <taxon>Magnoliopsida</taxon>
        <taxon>eudicotyledons</taxon>
        <taxon>Gunneridae</taxon>
        <taxon>Pentapetalae</taxon>
        <taxon>rosids</taxon>
        <taxon>fabids</taxon>
        <taxon>Rosales</taxon>
        <taxon>Rosaceae</taxon>
        <taxon>Amygdaloideae</taxon>
        <taxon>Amygdaleae</taxon>
        <taxon>Prunus</taxon>
    </lineage>
</organism>
<proteinExistence type="predicted"/>
<name>A0A6J5TJE3_PRUAR</name>